<reference evidence="4 5" key="1">
    <citation type="submission" date="2023-01" db="EMBL/GenBank/DDBJ databases">
        <title>Minimal conservation of predation-associated metabolite biosynthetic gene clusters underscores biosynthetic potential of Myxococcota including descriptions for ten novel species: Archangium lansinium sp. nov., Myxococcus landrumus sp. nov., Nannocystis bai.</title>
        <authorList>
            <person name="Ahearne A."/>
            <person name="Stevens C."/>
            <person name="Dowd S."/>
        </authorList>
    </citation>
    <scope>NUCLEOTIDE SEQUENCE [LARGE SCALE GENOMIC DNA]</scope>
    <source>
        <strain evidence="4 5">WIWO2</strain>
    </source>
</reference>
<dbReference type="PANTHER" id="PTHR23150:SF19">
    <property type="entry name" value="FORMYLGLYCINE-GENERATING ENZYME"/>
    <property type="match status" value="1"/>
</dbReference>
<feature type="region of interest" description="Disordered" evidence="1">
    <location>
        <begin position="36"/>
        <end position="100"/>
    </location>
</feature>
<evidence type="ECO:0000256" key="2">
    <source>
        <dbReference type="SAM" id="SignalP"/>
    </source>
</evidence>
<dbReference type="PANTHER" id="PTHR23150">
    <property type="entry name" value="SULFATASE MODIFYING FACTOR 1, 2"/>
    <property type="match status" value="1"/>
</dbReference>
<dbReference type="SUPFAM" id="SSF56436">
    <property type="entry name" value="C-type lectin-like"/>
    <property type="match status" value="1"/>
</dbReference>
<accession>A0ABT5BT67</accession>
<dbReference type="PROSITE" id="PS51257">
    <property type="entry name" value="PROKAR_LIPOPROTEIN"/>
    <property type="match status" value="1"/>
</dbReference>
<dbReference type="EMBL" id="JAQNDK010000001">
    <property type="protein sequence ID" value="MDC0676116.1"/>
    <property type="molecule type" value="Genomic_DNA"/>
</dbReference>
<name>A0ABT5BT67_9BACT</name>
<protein>
    <submittedName>
        <fullName evidence="4">SUMF1/EgtB/PvdO family nonheme iron enzyme</fullName>
    </submittedName>
</protein>
<proteinExistence type="predicted"/>
<feature type="signal peptide" evidence="2">
    <location>
        <begin position="1"/>
        <end position="32"/>
    </location>
</feature>
<dbReference type="InterPro" id="IPR042095">
    <property type="entry name" value="SUMF_sf"/>
</dbReference>
<organism evidence="4 5">
    <name type="scientific">Sorangium atrum</name>
    <dbReference type="NCBI Taxonomy" id="2995308"/>
    <lineage>
        <taxon>Bacteria</taxon>
        <taxon>Pseudomonadati</taxon>
        <taxon>Myxococcota</taxon>
        <taxon>Polyangia</taxon>
        <taxon>Polyangiales</taxon>
        <taxon>Polyangiaceae</taxon>
        <taxon>Sorangium</taxon>
    </lineage>
</organism>
<evidence type="ECO:0000259" key="3">
    <source>
        <dbReference type="Pfam" id="PF03781"/>
    </source>
</evidence>
<feature type="chain" id="PRO_5046940966" evidence="2">
    <location>
        <begin position="33"/>
        <end position="314"/>
    </location>
</feature>
<feature type="compositionally biased region" description="Low complexity" evidence="1">
    <location>
        <begin position="69"/>
        <end position="93"/>
    </location>
</feature>
<evidence type="ECO:0000313" key="5">
    <source>
        <dbReference type="Proteomes" id="UP001217485"/>
    </source>
</evidence>
<evidence type="ECO:0000313" key="4">
    <source>
        <dbReference type="EMBL" id="MDC0676116.1"/>
    </source>
</evidence>
<dbReference type="InterPro" id="IPR016187">
    <property type="entry name" value="CTDL_fold"/>
</dbReference>
<evidence type="ECO:0000256" key="1">
    <source>
        <dbReference type="SAM" id="MobiDB-lite"/>
    </source>
</evidence>
<keyword evidence="2" id="KW-0732">Signal</keyword>
<dbReference type="InterPro" id="IPR051043">
    <property type="entry name" value="Sulfatase_Mod_Factor_Kinase"/>
</dbReference>
<gene>
    <name evidence="4" type="ORF">POL72_00075</name>
</gene>
<dbReference type="InterPro" id="IPR005532">
    <property type="entry name" value="SUMF_dom"/>
</dbReference>
<feature type="domain" description="Sulfatase-modifying factor enzyme-like" evidence="3">
    <location>
        <begin position="102"/>
        <end position="305"/>
    </location>
</feature>
<sequence>MRSHTTLRAISSLFLLAAASGVLVVACGAAPAAPGGLPAGQAPAAQPTAASPASTGAALAPAAPPPSEPAVASAPASAGQLGAEPTAAPAGAAKPSDGCPDGMARVPGGSFVMGPLKVKATVGDLCVDRTEVTAEAFAACVKDGKCTDTLANCAKEASTYGVAGKEKQPMVCVDFSQAQAYCAAQGKRLPRDDEWEWAARGGEEARPYPWGEEAPKDQLCWSGGGAARKTACDVGRFPAGASPQGIQDLAGNVFEWTTSANDGSGKMRIARGGSWRDGIAPLVRTARPGGFEATYRCGFLGIRCVVEPAAQATK</sequence>
<dbReference type="RefSeq" id="WP_272092823.1">
    <property type="nucleotide sequence ID" value="NZ_JAQNDK010000001.1"/>
</dbReference>
<feature type="compositionally biased region" description="Low complexity" evidence="1">
    <location>
        <begin position="36"/>
        <end position="61"/>
    </location>
</feature>
<dbReference type="Proteomes" id="UP001217485">
    <property type="component" value="Unassembled WGS sequence"/>
</dbReference>
<keyword evidence="5" id="KW-1185">Reference proteome</keyword>
<dbReference type="Gene3D" id="3.90.1580.10">
    <property type="entry name" value="paralog of FGE (formylglycine-generating enzyme)"/>
    <property type="match status" value="1"/>
</dbReference>
<dbReference type="Pfam" id="PF03781">
    <property type="entry name" value="FGE-sulfatase"/>
    <property type="match status" value="1"/>
</dbReference>
<comment type="caution">
    <text evidence="4">The sequence shown here is derived from an EMBL/GenBank/DDBJ whole genome shotgun (WGS) entry which is preliminary data.</text>
</comment>